<gene>
    <name evidence="1" type="ORF">L485_03830</name>
</gene>
<organism evidence="1 2">
    <name type="scientific">Sphingobium baderi LL03</name>
    <dbReference type="NCBI Taxonomy" id="1114964"/>
    <lineage>
        <taxon>Bacteria</taxon>
        <taxon>Pseudomonadati</taxon>
        <taxon>Pseudomonadota</taxon>
        <taxon>Alphaproteobacteria</taxon>
        <taxon>Sphingomonadales</taxon>
        <taxon>Sphingomonadaceae</taxon>
        <taxon>Sphingobium</taxon>
    </lineage>
</organism>
<reference evidence="1 2" key="1">
    <citation type="journal article" date="2013" name="Genome Announc.">
        <title>Draft Genome Sequence of a Hexachlorocyclohexane-Degrading Bacterium, Sphingobium baderi Strain LL03T.</title>
        <authorList>
            <person name="Kaur J."/>
            <person name="Verma H."/>
            <person name="Tripathi C."/>
            <person name="Khurana J.P."/>
            <person name="Lal R."/>
        </authorList>
    </citation>
    <scope>NUCLEOTIDE SEQUENCE [LARGE SCALE GENOMIC DNA]</scope>
    <source>
        <strain evidence="1 2">LL03</strain>
    </source>
</reference>
<dbReference type="EMBL" id="ATIB01000031">
    <property type="protein sequence ID" value="EQB04737.1"/>
    <property type="molecule type" value="Genomic_DNA"/>
</dbReference>
<comment type="caution">
    <text evidence="1">The sequence shown here is derived from an EMBL/GenBank/DDBJ whole genome shotgun (WGS) entry which is preliminary data.</text>
</comment>
<dbReference type="RefSeq" id="WP_021243725.1">
    <property type="nucleotide sequence ID" value="NZ_ATIB01000031.1"/>
</dbReference>
<dbReference type="Proteomes" id="UP000015524">
    <property type="component" value="Unassembled WGS sequence"/>
</dbReference>
<keyword evidence="2" id="KW-1185">Reference proteome</keyword>
<accession>T0GVP3</accession>
<evidence type="ECO:0000313" key="2">
    <source>
        <dbReference type="Proteomes" id="UP000015524"/>
    </source>
</evidence>
<proteinExistence type="predicted"/>
<dbReference type="PATRIC" id="fig|1114964.3.peg.726"/>
<sequence length="42" mass="4221">MLLVGDIAAKSRPAVIGQQRVQDLLSGGHFSADGTLIDAGAA</sequence>
<protein>
    <submittedName>
        <fullName evidence="1">Uncharacterized protein</fullName>
    </submittedName>
</protein>
<name>T0GVP3_9SPHN</name>
<dbReference type="AlphaFoldDB" id="T0GVP3"/>
<evidence type="ECO:0000313" key="1">
    <source>
        <dbReference type="EMBL" id="EQB04737.1"/>
    </source>
</evidence>